<dbReference type="Proteomes" id="UP000261212">
    <property type="component" value="Unassembled WGS sequence"/>
</dbReference>
<protein>
    <recommendedName>
        <fullName evidence="6">Cell wall-binding protein</fullName>
    </recommendedName>
</protein>
<evidence type="ECO:0000256" key="2">
    <source>
        <dbReference type="PROSITE-ProRule" id="PRU00591"/>
    </source>
</evidence>
<evidence type="ECO:0000256" key="3">
    <source>
        <dbReference type="SAM" id="MobiDB-lite"/>
    </source>
</evidence>
<dbReference type="AlphaFoldDB" id="A0A3E3DV74"/>
<dbReference type="SUPFAM" id="SSF69360">
    <property type="entry name" value="Cell wall binding repeat"/>
    <property type="match status" value="1"/>
</dbReference>
<feature type="repeat" description="Cell wall-binding" evidence="2">
    <location>
        <begin position="55"/>
        <end position="74"/>
    </location>
</feature>
<evidence type="ECO:0000313" key="5">
    <source>
        <dbReference type="Proteomes" id="UP000261212"/>
    </source>
</evidence>
<proteinExistence type="predicted"/>
<dbReference type="InterPro" id="IPR018337">
    <property type="entry name" value="Cell_wall/Cho-bd_repeat"/>
</dbReference>
<evidence type="ECO:0008006" key="6">
    <source>
        <dbReference type="Google" id="ProtNLM"/>
    </source>
</evidence>
<comment type="caution">
    <text evidence="4">The sequence shown here is derived from an EMBL/GenBank/DDBJ whole genome shotgun (WGS) entry which is preliminary data.</text>
</comment>
<gene>
    <name evidence="4" type="ORF">DW687_10615</name>
</gene>
<name>A0A3E3DV74_9FIRM</name>
<organism evidence="4 5">
    <name type="scientific">Anaerofustis stercorihominis</name>
    <dbReference type="NCBI Taxonomy" id="214853"/>
    <lineage>
        <taxon>Bacteria</taxon>
        <taxon>Bacillati</taxon>
        <taxon>Bacillota</taxon>
        <taxon>Clostridia</taxon>
        <taxon>Eubacteriales</taxon>
        <taxon>Eubacteriaceae</taxon>
        <taxon>Anaerofustis</taxon>
    </lineage>
</organism>
<reference evidence="4 5" key="1">
    <citation type="submission" date="2018-08" db="EMBL/GenBank/DDBJ databases">
        <title>A genome reference for cultivated species of the human gut microbiota.</title>
        <authorList>
            <person name="Zou Y."/>
            <person name="Xue W."/>
            <person name="Luo G."/>
        </authorList>
    </citation>
    <scope>NUCLEOTIDE SEQUENCE [LARGE SCALE GENOMIC DNA]</scope>
    <source>
        <strain evidence="4 5">AM25-6</strain>
    </source>
</reference>
<feature type="region of interest" description="Disordered" evidence="3">
    <location>
        <begin position="17"/>
        <end position="47"/>
    </location>
</feature>
<evidence type="ECO:0000256" key="1">
    <source>
        <dbReference type="ARBA" id="ARBA00022737"/>
    </source>
</evidence>
<evidence type="ECO:0000313" key="4">
    <source>
        <dbReference type="EMBL" id="RGD73187.1"/>
    </source>
</evidence>
<dbReference type="Pfam" id="PF01473">
    <property type="entry name" value="Choline_bind_1"/>
    <property type="match status" value="2"/>
</dbReference>
<dbReference type="Gene3D" id="2.10.270.10">
    <property type="entry name" value="Cholin Binding"/>
    <property type="match status" value="1"/>
</dbReference>
<sequence>MYILDSKVKNIEDSKKNIDETGFNNETEDNENPSVPEEPFTGEKDGHYYKDDILQTGFIKIDGKMYYFDPNLKDENDIEGLKFIPSKSGIYKIDNKYYYIYSNNSIYKSSTSGKKKIGNKYYYIYSNGTVLSVDGKK</sequence>
<dbReference type="PROSITE" id="PS51170">
    <property type="entry name" value="CW"/>
    <property type="match status" value="1"/>
</dbReference>
<keyword evidence="1" id="KW-0677">Repeat</keyword>
<accession>A0A3E3DV74</accession>
<dbReference type="EMBL" id="QUSM01000007">
    <property type="protein sequence ID" value="RGD73187.1"/>
    <property type="molecule type" value="Genomic_DNA"/>
</dbReference>